<evidence type="ECO:0000313" key="1">
    <source>
        <dbReference type="EMBL" id="CAG8637772.1"/>
    </source>
</evidence>
<organism evidence="1 2">
    <name type="scientific">Cetraspora pellucida</name>
    <dbReference type="NCBI Taxonomy" id="1433469"/>
    <lineage>
        <taxon>Eukaryota</taxon>
        <taxon>Fungi</taxon>
        <taxon>Fungi incertae sedis</taxon>
        <taxon>Mucoromycota</taxon>
        <taxon>Glomeromycotina</taxon>
        <taxon>Glomeromycetes</taxon>
        <taxon>Diversisporales</taxon>
        <taxon>Gigasporaceae</taxon>
        <taxon>Cetraspora</taxon>
    </lineage>
</organism>
<sequence length="470" mass="55443">MPKTKTSPIKSGKHNAGRKVKNNDEQVMINDPKKYYNRLTQRNYRKKQKDYQEELEQTINHYNNEFEKYLMKNAEIDDITKENESLKEKNKSLKEEMDRIIKDKNDSLKLNQNFDKEVKKLREEIKRYKESFEEIKEENKEIKEENEDMYNELEDLRKKIQELQETSKEEEPEEEMFVQDIVQDECQTNIVDDNISTFDTNTLYINDNPINNLFGDVLDSENSITNDSIIDNIVLDNSDFTPFYFDNNSYNSVYNNSYNSVYNNDKEIKEIEKTLSLEQKKVIDVVINKKKSLFFTGPGGCGKTYTLNFLIKKLHLKYGKSKIGVTSSTGISALNIDGTTLHGFTKIGVMDKPFDEIIEIIKEKNFFYNRWLNIMILIIDEISMIDVKTFEFVDHVARVIRENEKPFGGIQLVLSGDFFQLKPVKGEYVFMSEIWNTVVEEYVLLKQQFRQKEINEDSKKFIKGLNDIRF</sequence>
<dbReference type="EMBL" id="CAJVPW010012674">
    <property type="protein sequence ID" value="CAG8637772.1"/>
    <property type="molecule type" value="Genomic_DNA"/>
</dbReference>
<gene>
    <name evidence="1" type="ORF">SPELUC_LOCUS8449</name>
</gene>
<feature type="non-terminal residue" evidence="1">
    <location>
        <position position="470"/>
    </location>
</feature>
<keyword evidence="2" id="KW-1185">Reference proteome</keyword>
<evidence type="ECO:0000313" key="2">
    <source>
        <dbReference type="Proteomes" id="UP000789366"/>
    </source>
</evidence>
<name>A0ACA9NEC4_9GLOM</name>
<comment type="caution">
    <text evidence="1">The sequence shown here is derived from an EMBL/GenBank/DDBJ whole genome shotgun (WGS) entry which is preliminary data.</text>
</comment>
<protein>
    <submittedName>
        <fullName evidence="1">12728_t:CDS:1</fullName>
    </submittedName>
</protein>
<accession>A0ACA9NEC4</accession>
<dbReference type="Proteomes" id="UP000789366">
    <property type="component" value="Unassembled WGS sequence"/>
</dbReference>
<proteinExistence type="predicted"/>
<reference evidence="1" key="1">
    <citation type="submission" date="2021-06" db="EMBL/GenBank/DDBJ databases">
        <authorList>
            <person name="Kallberg Y."/>
            <person name="Tangrot J."/>
            <person name="Rosling A."/>
        </authorList>
    </citation>
    <scope>NUCLEOTIDE SEQUENCE</scope>
    <source>
        <strain evidence="1">28 12/20/2015</strain>
    </source>
</reference>